<name>A0A6J3KSI7_9HYME</name>
<evidence type="ECO:0000256" key="1">
    <source>
        <dbReference type="ARBA" id="ARBA00006194"/>
    </source>
</evidence>
<dbReference type="Proteomes" id="UP000504631">
    <property type="component" value="Unplaced"/>
</dbReference>
<keyword evidence="2 5" id="KW-0689">Ribosomal protein</keyword>
<evidence type="ECO:0000313" key="5">
    <source>
        <dbReference type="RefSeq" id="XP_033356323.1"/>
    </source>
</evidence>
<evidence type="ECO:0000256" key="2">
    <source>
        <dbReference type="ARBA" id="ARBA00022980"/>
    </source>
</evidence>
<dbReference type="GO" id="GO:0005840">
    <property type="term" value="C:ribosome"/>
    <property type="evidence" value="ECO:0007669"/>
    <property type="project" value="UniProtKB-KW"/>
</dbReference>
<dbReference type="Pfam" id="PF00411">
    <property type="entry name" value="Ribosomal_S11"/>
    <property type="match status" value="1"/>
</dbReference>
<dbReference type="GO" id="GO:0006412">
    <property type="term" value="P:translation"/>
    <property type="evidence" value="ECO:0007669"/>
    <property type="project" value="InterPro"/>
</dbReference>
<organism evidence="4 5">
    <name type="scientific">Bombus vosnesenskii</name>
    <dbReference type="NCBI Taxonomy" id="207650"/>
    <lineage>
        <taxon>Eukaryota</taxon>
        <taxon>Metazoa</taxon>
        <taxon>Ecdysozoa</taxon>
        <taxon>Arthropoda</taxon>
        <taxon>Hexapoda</taxon>
        <taxon>Insecta</taxon>
        <taxon>Pterygota</taxon>
        <taxon>Neoptera</taxon>
        <taxon>Endopterygota</taxon>
        <taxon>Hymenoptera</taxon>
        <taxon>Apocrita</taxon>
        <taxon>Aculeata</taxon>
        <taxon>Apoidea</taxon>
        <taxon>Anthophila</taxon>
        <taxon>Apidae</taxon>
        <taxon>Bombus</taxon>
        <taxon>Pyrobombus</taxon>
    </lineage>
</organism>
<dbReference type="AlphaFoldDB" id="A0A6J3KSI7"/>
<proteinExistence type="inferred from homology"/>
<dbReference type="RefSeq" id="XP_033356323.1">
    <property type="nucleotide sequence ID" value="XM_033500432.1"/>
</dbReference>
<dbReference type="InterPro" id="IPR001971">
    <property type="entry name" value="Ribosomal_uS11"/>
</dbReference>
<sequence length="213" mass="23562">MILSTLQFAVGSLTRSTILSNGKFTVLPYLKFTNVRDFHITSNTMREFRVGNQKIRSSETGKNVILEGELTTNINSASELSSLFPDASTPYKLFNGIRYDQLPIINIKSTPNNTIMSLTDYKGMGKMLHSAGIEGFKNTKKGTNVAAQQAAITFGTRILKSGIKAVRLRVQGIGPGRMGALKGLQLTNLQVVSITDDTRVSWNPQRPRKQRRI</sequence>
<dbReference type="HAMAP" id="MF_01310">
    <property type="entry name" value="Ribosomal_uS11"/>
    <property type="match status" value="1"/>
</dbReference>
<evidence type="ECO:0000256" key="3">
    <source>
        <dbReference type="ARBA" id="ARBA00023274"/>
    </source>
</evidence>
<dbReference type="GeneID" id="117236956"/>
<keyword evidence="4" id="KW-1185">Reference proteome</keyword>
<dbReference type="SUPFAM" id="SSF53137">
    <property type="entry name" value="Translational machinery components"/>
    <property type="match status" value="1"/>
</dbReference>
<dbReference type="CTD" id="64963"/>
<keyword evidence="3" id="KW-0687">Ribonucleoprotein</keyword>
<dbReference type="KEGG" id="bvk:117236956"/>
<protein>
    <submittedName>
        <fullName evidence="5">30S ribosomal protein S11</fullName>
    </submittedName>
</protein>
<dbReference type="GO" id="GO:0003735">
    <property type="term" value="F:structural constituent of ribosome"/>
    <property type="evidence" value="ECO:0007669"/>
    <property type="project" value="InterPro"/>
</dbReference>
<dbReference type="Gene3D" id="3.30.420.80">
    <property type="entry name" value="Ribosomal protein S11"/>
    <property type="match status" value="1"/>
</dbReference>
<dbReference type="GO" id="GO:1990904">
    <property type="term" value="C:ribonucleoprotein complex"/>
    <property type="evidence" value="ECO:0007669"/>
    <property type="project" value="UniProtKB-KW"/>
</dbReference>
<evidence type="ECO:0000313" key="4">
    <source>
        <dbReference type="Proteomes" id="UP000504631"/>
    </source>
</evidence>
<reference evidence="5" key="1">
    <citation type="submission" date="2025-08" db="UniProtKB">
        <authorList>
            <consortium name="RefSeq"/>
        </authorList>
    </citation>
    <scope>IDENTIFICATION</scope>
    <source>
        <tissue evidence="5">Muscle</tissue>
    </source>
</reference>
<dbReference type="InterPro" id="IPR036967">
    <property type="entry name" value="Ribosomal_uS11_sf"/>
</dbReference>
<gene>
    <name evidence="5" type="primary">LOC117236956</name>
</gene>
<comment type="similarity">
    <text evidence="1">Belongs to the universal ribosomal protein uS11 family.</text>
</comment>
<accession>A0A6J3KSI7</accession>
<dbReference type="PANTHER" id="PTHR11759">
    <property type="entry name" value="40S RIBOSOMAL PROTEIN S14/30S RIBOSOMAL PROTEIN S11"/>
    <property type="match status" value="1"/>
</dbReference>